<evidence type="ECO:0000313" key="1">
    <source>
        <dbReference type="EMBL" id="GFR12377.1"/>
    </source>
</evidence>
<reference evidence="1" key="1">
    <citation type="submission" date="2020-07" db="EMBL/GenBank/DDBJ databases">
        <title>Multicomponent nature underlies the extraordinary mechanical properties of spider dragline silk.</title>
        <authorList>
            <person name="Kono N."/>
            <person name="Nakamura H."/>
            <person name="Mori M."/>
            <person name="Yoshida Y."/>
            <person name="Ohtoshi R."/>
            <person name="Malay A.D."/>
            <person name="Moran D.A.P."/>
            <person name="Tomita M."/>
            <person name="Numata K."/>
            <person name="Arakawa K."/>
        </authorList>
    </citation>
    <scope>NUCLEOTIDE SEQUENCE</scope>
</reference>
<name>A0A8X6GW95_TRICU</name>
<dbReference type="Proteomes" id="UP000887116">
    <property type="component" value="Unassembled WGS sequence"/>
</dbReference>
<dbReference type="OrthoDB" id="8063408at2759"/>
<proteinExistence type="predicted"/>
<protein>
    <submittedName>
        <fullName evidence="1">Uncharacterized protein</fullName>
    </submittedName>
</protein>
<comment type="caution">
    <text evidence="1">The sequence shown here is derived from an EMBL/GenBank/DDBJ whole genome shotgun (WGS) entry which is preliminary data.</text>
</comment>
<sequence length="98" mass="11439">MAKDYRFRASHRFSISSDEMALDASQYSPQASKSDDYFSCFDVTSYTHKITSIELSCSRFESTRRQSKDIGLKTSRVKSQRYWSDFISHTSSTLRIFH</sequence>
<gene>
    <name evidence="1" type="ORF">TNCT_122871</name>
</gene>
<dbReference type="EMBL" id="BMAO01006900">
    <property type="protein sequence ID" value="GFR12377.1"/>
    <property type="molecule type" value="Genomic_DNA"/>
</dbReference>
<dbReference type="AlphaFoldDB" id="A0A8X6GW95"/>
<evidence type="ECO:0000313" key="2">
    <source>
        <dbReference type="Proteomes" id="UP000887116"/>
    </source>
</evidence>
<accession>A0A8X6GW95</accession>
<keyword evidence="2" id="KW-1185">Reference proteome</keyword>
<organism evidence="1 2">
    <name type="scientific">Trichonephila clavata</name>
    <name type="common">Joro spider</name>
    <name type="synonym">Nephila clavata</name>
    <dbReference type="NCBI Taxonomy" id="2740835"/>
    <lineage>
        <taxon>Eukaryota</taxon>
        <taxon>Metazoa</taxon>
        <taxon>Ecdysozoa</taxon>
        <taxon>Arthropoda</taxon>
        <taxon>Chelicerata</taxon>
        <taxon>Arachnida</taxon>
        <taxon>Araneae</taxon>
        <taxon>Araneomorphae</taxon>
        <taxon>Entelegynae</taxon>
        <taxon>Araneoidea</taxon>
        <taxon>Nephilidae</taxon>
        <taxon>Trichonephila</taxon>
    </lineage>
</organism>